<dbReference type="Gene3D" id="1.10.30.10">
    <property type="entry name" value="High mobility group box domain"/>
    <property type="match status" value="1"/>
</dbReference>
<dbReference type="CDD" id="cd01389">
    <property type="entry name" value="HMG-box_ROX1-like"/>
    <property type="match status" value="1"/>
</dbReference>
<dbReference type="SUPFAM" id="SSF47095">
    <property type="entry name" value="HMG-box"/>
    <property type="match status" value="1"/>
</dbReference>
<dbReference type="InterPro" id="IPR036910">
    <property type="entry name" value="HMG_box_dom_sf"/>
</dbReference>
<dbReference type="Pfam" id="PF00505">
    <property type="entry name" value="HMG_box"/>
    <property type="match status" value="1"/>
</dbReference>
<dbReference type="PANTHER" id="PTHR45789">
    <property type="entry name" value="FI18025P1"/>
    <property type="match status" value="1"/>
</dbReference>
<accession>A0A2A9NM36</accession>
<keyword evidence="7" id="KW-1185">Reference proteome</keyword>
<evidence type="ECO:0000256" key="1">
    <source>
        <dbReference type="ARBA" id="ARBA00023125"/>
    </source>
</evidence>
<evidence type="ECO:0000313" key="7">
    <source>
        <dbReference type="Proteomes" id="UP000242287"/>
    </source>
</evidence>
<gene>
    <name evidence="6" type="ORF">AMATHDRAFT_47311</name>
</gene>
<dbReference type="InterPro" id="IPR051356">
    <property type="entry name" value="SOX/SOX-like_TF"/>
</dbReference>
<dbReference type="GO" id="GO:0005634">
    <property type="term" value="C:nucleus"/>
    <property type="evidence" value="ECO:0007669"/>
    <property type="project" value="UniProtKB-UniRule"/>
</dbReference>
<evidence type="ECO:0000256" key="4">
    <source>
        <dbReference type="SAM" id="MobiDB-lite"/>
    </source>
</evidence>
<feature type="region of interest" description="Disordered" evidence="4">
    <location>
        <begin position="214"/>
        <end position="264"/>
    </location>
</feature>
<proteinExistence type="predicted"/>
<sequence length="471" mass="52626">MEHWHTLQSGPTDPQVLFAPMVTPGTFTKSEYVEPMNFQQSGDSLLFPPTQDSLCIRRGSHNKRKPGDHIPRPPNAFILFRSSFIKAQHVSAEVETDHSTLSKIIGITWQNMPEQERQMWHERARLAKEEHRRRFPHYTFRPAKSKNGKQGKKTARDMYPKDLKRCERIAQLLIEGMKGEELETAMQEFDKHHVPPIVTKFEEPITAQVFARSSSAPLGESGDRGNNNARPAATTKVPDSRRASSAQPAVCRNTSQPKEFSRSLHDLSAQVAPCPSLNNNPAHSHFNNYNFDNNSYYLESPIPPDTTGIDSCESGYTSGYNTLATIATAQRNIVLPELLIDTSFAGLDTWPTCSTPCSESPTTPSSSSVLYDAFPLPPHSQSQSQCATPQHESIDLAATAPFPALHTPQAIKPFVDFSSSLHDYRSNLYPNQLENLIPFYGQVSCNHTHVQTTPIGYDLPQYIPPMTHGSF</sequence>
<feature type="domain" description="HMG box" evidence="5">
    <location>
        <begin position="70"/>
        <end position="139"/>
    </location>
</feature>
<dbReference type="PROSITE" id="PS50118">
    <property type="entry name" value="HMG_BOX_2"/>
    <property type="match status" value="1"/>
</dbReference>
<evidence type="ECO:0000259" key="5">
    <source>
        <dbReference type="PROSITE" id="PS50118"/>
    </source>
</evidence>
<dbReference type="AlphaFoldDB" id="A0A2A9NM36"/>
<dbReference type="STRING" id="703135.A0A2A9NM36"/>
<name>A0A2A9NM36_9AGAR</name>
<dbReference type="OrthoDB" id="6247875at2759"/>
<dbReference type="GO" id="GO:0000981">
    <property type="term" value="F:DNA-binding transcription factor activity, RNA polymerase II-specific"/>
    <property type="evidence" value="ECO:0007669"/>
    <property type="project" value="TreeGrafter"/>
</dbReference>
<protein>
    <recommendedName>
        <fullName evidence="5">HMG box domain-containing protein</fullName>
    </recommendedName>
</protein>
<dbReference type="InterPro" id="IPR009071">
    <property type="entry name" value="HMG_box_dom"/>
</dbReference>
<dbReference type="PANTHER" id="PTHR45789:SF2">
    <property type="entry name" value="FI18025P1"/>
    <property type="match status" value="1"/>
</dbReference>
<keyword evidence="2 3" id="KW-0539">Nucleus</keyword>
<feature type="compositionally biased region" description="Polar residues" evidence="4">
    <location>
        <begin position="243"/>
        <end position="258"/>
    </location>
</feature>
<keyword evidence="1 3" id="KW-0238">DNA-binding</keyword>
<dbReference type="GO" id="GO:0000978">
    <property type="term" value="F:RNA polymerase II cis-regulatory region sequence-specific DNA binding"/>
    <property type="evidence" value="ECO:0007669"/>
    <property type="project" value="TreeGrafter"/>
</dbReference>
<dbReference type="EMBL" id="KZ301991">
    <property type="protein sequence ID" value="PFH51158.1"/>
    <property type="molecule type" value="Genomic_DNA"/>
</dbReference>
<reference evidence="6 7" key="1">
    <citation type="submission" date="2014-02" db="EMBL/GenBank/DDBJ databases">
        <title>Transposable element dynamics among asymbiotic and ectomycorrhizal Amanita fungi.</title>
        <authorList>
            <consortium name="DOE Joint Genome Institute"/>
            <person name="Hess J."/>
            <person name="Skrede I."/>
            <person name="Wolfe B."/>
            <person name="LaButti K."/>
            <person name="Ohm R.A."/>
            <person name="Grigoriev I.V."/>
            <person name="Pringle A."/>
        </authorList>
    </citation>
    <scope>NUCLEOTIDE SEQUENCE [LARGE SCALE GENOMIC DNA]</scope>
    <source>
        <strain evidence="6 7">SKay4041</strain>
    </source>
</reference>
<dbReference type="SMART" id="SM00398">
    <property type="entry name" value="HMG"/>
    <property type="match status" value="1"/>
</dbReference>
<organism evidence="6 7">
    <name type="scientific">Amanita thiersii Skay4041</name>
    <dbReference type="NCBI Taxonomy" id="703135"/>
    <lineage>
        <taxon>Eukaryota</taxon>
        <taxon>Fungi</taxon>
        <taxon>Dikarya</taxon>
        <taxon>Basidiomycota</taxon>
        <taxon>Agaricomycotina</taxon>
        <taxon>Agaricomycetes</taxon>
        <taxon>Agaricomycetidae</taxon>
        <taxon>Agaricales</taxon>
        <taxon>Pluteineae</taxon>
        <taxon>Amanitaceae</taxon>
        <taxon>Amanita</taxon>
    </lineage>
</organism>
<evidence type="ECO:0000256" key="3">
    <source>
        <dbReference type="PROSITE-ProRule" id="PRU00267"/>
    </source>
</evidence>
<dbReference type="Proteomes" id="UP000242287">
    <property type="component" value="Unassembled WGS sequence"/>
</dbReference>
<evidence type="ECO:0000256" key="2">
    <source>
        <dbReference type="ARBA" id="ARBA00023242"/>
    </source>
</evidence>
<feature type="DNA-binding region" description="HMG box" evidence="3">
    <location>
        <begin position="70"/>
        <end position="139"/>
    </location>
</feature>
<evidence type="ECO:0000313" key="6">
    <source>
        <dbReference type="EMBL" id="PFH51158.1"/>
    </source>
</evidence>